<evidence type="ECO:0000259" key="7">
    <source>
        <dbReference type="Pfam" id="PF06271"/>
    </source>
</evidence>
<dbReference type="Pfam" id="PF06271">
    <property type="entry name" value="RDD"/>
    <property type="match status" value="1"/>
</dbReference>
<feature type="transmembrane region" description="Helical" evidence="6">
    <location>
        <begin position="111"/>
        <end position="130"/>
    </location>
</feature>
<dbReference type="GO" id="GO:0005886">
    <property type="term" value="C:plasma membrane"/>
    <property type="evidence" value="ECO:0007669"/>
    <property type="project" value="UniProtKB-SubCell"/>
</dbReference>
<evidence type="ECO:0000313" key="9">
    <source>
        <dbReference type="Proteomes" id="UP000290657"/>
    </source>
</evidence>
<name>A0A4Q0XSZ5_9BACT</name>
<protein>
    <submittedName>
        <fullName evidence="8">RDD family protein</fullName>
    </submittedName>
</protein>
<evidence type="ECO:0000256" key="2">
    <source>
        <dbReference type="ARBA" id="ARBA00022475"/>
    </source>
</evidence>
<feature type="domain" description="RDD" evidence="7">
    <location>
        <begin position="16"/>
        <end position="142"/>
    </location>
</feature>
<dbReference type="PANTHER" id="PTHR36115:SF4">
    <property type="entry name" value="MEMBRANE PROTEIN"/>
    <property type="match status" value="1"/>
</dbReference>
<reference evidence="8 9" key="1">
    <citation type="submission" date="2017-10" db="EMBL/GenBank/DDBJ databases">
        <title>Genomics of the genus Arcobacter.</title>
        <authorList>
            <person name="Perez-Cataluna A."/>
            <person name="Figueras M.J."/>
        </authorList>
    </citation>
    <scope>NUCLEOTIDE SEQUENCE [LARGE SCALE GENOMIC DNA]</scope>
    <source>
        <strain evidence="8 9">CECT 8987</strain>
    </source>
</reference>
<evidence type="ECO:0000313" key="8">
    <source>
        <dbReference type="EMBL" id="RXJ60203.1"/>
    </source>
</evidence>
<feature type="transmembrane region" description="Helical" evidence="6">
    <location>
        <begin position="61"/>
        <end position="82"/>
    </location>
</feature>
<keyword evidence="4 6" id="KW-1133">Transmembrane helix</keyword>
<evidence type="ECO:0000256" key="3">
    <source>
        <dbReference type="ARBA" id="ARBA00022692"/>
    </source>
</evidence>
<evidence type="ECO:0000256" key="6">
    <source>
        <dbReference type="SAM" id="Phobius"/>
    </source>
</evidence>
<dbReference type="InterPro" id="IPR051791">
    <property type="entry name" value="Pra-immunoreactive"/>
</dbReference>
<comment type="subcellular location">
    <subcellularLocation>
        <location evidence="1">Cell membrane</location>
        <topology evidence="1">Multi-pass membrane protein</topology>
    </subcellularLocation>
</comment>
<evidence type="ECO:0000256" key="5">
    <source>
        <dbReference type="ARBA" id="ARBA00023136"/>
    </source>
</evidence>
<keyword evidence="3 6" id="KW-0812">Transmembrane</keyword>
<dbReference type="InterPro" id="IPR010432">
    <property type="entry name" value="RDD"/>
</dbReference>
<dbReference type="AlphaFoldDB" id="A0A4Q0XSZ5"/>
<sequence>MQYNKEEIETKNLELASFISRAIAFIIDDLLITLVVVVLFWEQVNATNGELLNLLMIMNDNLGQILLMKFVYQGFFIWYYGATIGKIVVKIRVVDYDNFGRVSFGAAFIRSFFRLISEMFFYVGFMLAFFTQGRQTLQDKIGKTLVINA</sequence>
<dbReference type="RefSeq" id="WP_128995552.1">
    <property type="nucleotide sequence ID" value="NZ_PDKN01000002.1"/>
</dbReference>
<gene>
    <name evidence="8" type="ORF">CRV04_04155</name>
</gene>
<accession>A0A4Q0XSZ5</accession>
<comment type="caution">
    <text evidence="8">The sequence shown here is derived from an EMBL/GenBank/DDBJ whole genome shotgun (WGS) entry which is preliminary data.</text>
</comment>
<feature type="transmembrane region" description="Helical" evidence="6">
    <location>
        <begin position="21"/>
        <end position="41"/>
    </location>
</feature>
<keyword evidence="2" id="KW-1003">Cell membrane</keyword>
<proteinExistence type="predicted"/>
<keyword evidence="9" id="KW-1185">Reference proteome</keyword>
<keyword evidence="5 6" id="KW-0472">Membrane</keyword>
<evidence type="ECO:0000256" key="4">
    <source>
        <dbReference type="ARBA" id="ARBA00022989"/>
    </source>
</evidence>
<organism evidence="8 9">
    <name type="scientific">Candidatus Marinarcus aquaticus</name>
    <dbReference type="NCBI Taxonomy" id="2044504"/>
    <lineage>
        <taxon>Bacteria</taxon>
        <taxon>Pseudomonadati</taxon>
        <taxon>Campylobacterota</taxon>
        <taxon>Epsilonproteobacteria</taxon>
        <taxon>Campylobacterales</taxon>
        <taxon>Arcobacteraceae</taxon>
        <taxon>Candidatus Marinarcus</taxon>
    </lineage>
</organism>
<dbReference type="Proteomes" id="UP000290657">
    <property type="component" value="Unassembled WGS sequence"/>
</dbReference>
<dbReference type="EMBL" id="PDKN01000002">
    <property type="protein sequence ID" value="RXJ60203.1"/>
    <property type="molecule type" value="Genomic_DNA"/>
</dbReference>
<evidence type="ECO:0000256" key="1">
    <source>
        <dbReference type="ARBA" id="ARBA00004651"/>
    </source>
</evidence>
<dbReference type="OrthoDB" id="5358104at2"/>
<dbReference type="PANTHER" id="PTHR36115">
    <property type="entry name" value="PROLINE-RICH ANTIGEN HOMOLOG-RELATED"/>
    <property type="match status" value="1"/>
</dbReference>